<dbReference type="EMBL" id="CP034791">
    <property type="protein sequence ID" value="AZT90739.1"/>
    <property type="molecule type" value="Genomic_DNA"/>
</dbReference>
<keyword evidence="1" id="KW-1133">Transmembrane helix</keyword>
<reference evidence="2 3" key="1">
    <citation type="submission" date="2018-12" db="EMBL/GenBank/DDBJ databases">
        <title>Genome sequence from the cellulolytic species, Caldicellulosiruptor changbaiensis.</title>
        <authorList>
            <person name="Blumer-Schuette S.E."/>
            <person name="Mendoza C."/>
        </authorList>
    </citation>
    <scope>NUCLEOTIDE SEQUENCE [LARGE SCALE GENOMIC DNA]</scope>
    <source>
        <strain evidence="2 3">CBS-Z</strain>
    </source>
</reference>
<sequence>MKKTTIGGMALIEGIMMKGPKKISIVIRKPNGELYKEVKDLSVDDTNKFKKIPFIRGIFILFEQMFLGTKALMKSADIAMQDLPQEEREKQKDFFDRLFEKKFFQKIGISDIAIYFSVILSVILGILLFFYIPTWSVEIFKKFNINNFGKNMIEGIVRVIVFIFYLFFASQMKEIKRVFEYHGAEHKTIFAYENGSELTVQNIKKFSTHHPRCGTSFLFIVIIISIIVFTLSGWQSVLIRTILRLLLLPIIVGISYEIIRWAGKSESLLAKIVSYPGLWLQNITTREPDEKQIEVAIEALKEVIPEDKSLDEW</sequence>
<name>A0A3T0D6U8_9FIRM</name>
<dbReference type="InterPro" id="IPR010787">
    <property type="entry name" value="DUF1385"/>
</dbReference>
<evidence type="ECO:0000313" key="2">
    <source>
        <dbReference type="EMBL" id="AZT90739.1"/>
    </source>
</evidence>
<keyword evidence="1" id="KW-0812">Transmembrane</keyword>
<protein>
    <submittedName>
        <fullName evidence="2">DUF1385 domain-containing protein</fullName>
    </submittedName>
</protein>
<keyword evidence="3" id="KW-1185">Reference proteome</keyword>
<proteinExistence type="predicted"/>
<gene>
    <name evidence="2" type="ORF">ELD05_08830</name>
</gene>
<dbReference type="Pfam" id="PF07136">
    <property type="entry name" value="DUF1385"/>
    <property type="match status" value="1"/>
</dbReference>
<dbReference type="AlphaFoldDB" id="A0A3T0D6U8"/>
<dbReference type="PANTHER" id="PTHR42867:SF1">
    <property type="entry name" value="MEMBRANE PROTEIN-RELATED"/>
    <property type="match status" value="1"/>
</dbReference>
<dbReference type="KEGG" id="ccha:ELD05_08830"/>
<feature type="transmembrane region" description="Helical" evidence="1">
    <location>
        <begin position="112"/>
        <end position="132"/>
    </location>
</feature>
<feature type="transmembrane region" description="Helical" evidence="1">
    <location>
        <begin position="213"/>
        <end position="231"/>
    </location>
</feature>
<evidence type="ECO:0000256" key="1">
    <source>
        <dbReference type="SAM" id="Phobius"/>
    </source>
</evidence>
<keyword evidence="1" id="KW-0472">Membrane</keyword>
<dbReference type="RefSeq" id="WP_127352133.1">
    <property type="nucleotide sequence ID" value="NZ_CP034791.1"/>
</dbReference>
<dbReference type="Proteomes" id="UP000282930">
    <property type="component" value="Chromosome"/>
</dbReference>
<organism evidence="2 3">
    <name type="scientific">Caldicellulosiruptor changbaiensis</name>
    <dbReference type="NCBI Taxonomy" id="1222016"/>
    <lineage>
        <taxon>Bacteria</taxon>
        <taxon>Bacillati</taxon>
        <taxon>Bacillota</taxon>
        <taxon>Bacillota incertae sedis</taxon>
        <taxon>Caldicellulosiruptorales</taxon>
        <taxon>Caldicellulosiruptoraceae</taxon>
        <taxon>Caldicellulosiruptor</taxon>
    </lineage>
</organism>
<evidence type="ECO:0000313" key="3">
    <source>
        <dbReference type="Proteomes" id="UP000282930"/>
    </source>
</evidence>
<accession>A0A3T0D6U8</accession>
<dbReference type="PANTHER" id="PTHR42867">
    <property type="entry name" value="MEMBRANE PROTEIN-RELATED"/>
    <property type="match status" value="1"/>
</dbReference>
<feature type="transmembrane region" description="Helical" evidence="1">
    <location>
        <begin position="152"/>
        <end position="169"/>
    </location>
</feature>